<comment type="cofactor">
    <cofactor evidence="1">
        <name>Mg(2+)</name>
        <dbReference type="ChEBI" id="CHEBI:18420"/>
    </cofactor>
</comment>
<keyword evidence="4" id="KW-0489">Methyltransferase</keyword>
<dbReference type="InterPro" id="IPR029063">
    <property type="entry name" value="SAM-dependent_MTases_sf"/>
</dbReference>
<accession>S4P200</accession>
<evidence type="ECO:0000256" key="4">
    <source>
        <dbReference type="ARBA" id="ARBA00022603"/>
    </source>
</evidence>
<feature type="non-terminal residue" evidence="13">
    <location>
        <position position="69"/>
    </location>
</feature>
<dbReference type="GO" id="GO:0046872">
    <property type="term" value="F:metal ion binding"/>
    <property type="evidence" value="ECO:0007669"/>
    <property type="project" value="UniProtKB-KW"/>
</dbReference>
<evidence type="ECO:0000313" key="13">
    <source>
        <dbReference type="EMBL" id="JAA82328.1"/>
    </source>
</evidence>
<dbReference type="GO" id="GO:0030422">
    <property type="term" value="P:siRNA processing"/>
    <property type="evidence" value="ECO:0007669"/>
    <property type="project" value="TreeGrafter"/>
</dbReference>
<dbReference type="EC" id="2.1.1.386" evidence="11"/>
<protein>
    <recommendedName>
        <fullName evidence="3">Small RNA 2'-O-methyltransferase</fullName>
        <ecNumber evidence="11">2.1.1.386</ecNumber>
    </recommendedName>
</protein>
<dbReference type="InterPro" id="IPR026610">
    <property type="entry name" value="Hen1"/>
</dbReference>
<sequence>MFEWSREHFHDWCSNIVTRYPEYTVTCRGIGPGPPDTMHLGCCSQLALFTAKNYIKQPDLDLNSLALVA</sequence>
<evidence type="ECO:0000256" key="2">
    <source>
        <dbReference type="ARBA" id="ARBA00009026"/>
    </source>
</evidence>
<dbReference type="GO" id="GO:0005634">
    <property type="term" value="C:nucleus"/>
    <property type="evidence" value="ECO:0007669"/>
    <property type="project" value="TreeGrafter"/>
</dbReference>
<dbReference type="GO" id="GO:0090486">
    <property type="term" value="F:small RNA 2'-O-methyltransferase activity"/>
    <property type="evidence" value="ECO:0007669"/>
    <property type="project" value="UniProtKB-EC"/>
</dbReference>
<evidence type="ECO:0000256" key="6">
    <source>
        <dbReference type="ARBA" id="ARBA00022691"/>
    </source>
</evidence>
<dbReference type="Gene3D" id="3.40.50.150">
    <property type="entry name" value="Vaccinia Virus protein VP39"/>
    <property type="match status" value="1"/>
</dbReference>
<evidence type="ECO:0000256" key="7">
    <source>
        <dbReference type="ARBA" id="ARBA00022723"/>
    </source>
</evidence>
<reference evidence="13" key="1">
    <citation type="journal article" date="2013" name="BMC Genomics">
        <title>Unscrambling butterfly oogenesis.</title>
        <authorList>
            <person name="Carter J.M."/>
            <person name="Baker S.C."/>
            <person name="Pink R."/>
            <person name="Carter D.R."/>
            <person name="Collins A."/>
            <person name="Tomlin J."/>
            <person name="Gibbs M."/>
            <person name="Breuker C.J."/>
        </authorList>
    </citation>
    <scope>NUCLEOTIDE SEQUENCE</scope>
    <source>
        <tissue evidence="13">Ovary</tissue>
    </source>
</reference>
<keyword evidence="7" id="KW-0479">Metal-binding</keyword>
<keyword evidence="5" id="KW-0808">Transferase</keyword>
<keyword evidence="10" id="KW-0943">RNA-mediated gene silencing</keyword>
<dbReference type="PANTHER" id="PTHR21404:SF3">
    <property type="entry name" value="SMALL RNA 2'-O-METHYLTRANSFERASE"/>
    <property type="match status" value="1"/>
</dbReference>
<evidence type="ECO:0000256" key="10">
    <source>
        <dbReference type="ARBA" id="ARBA00023158"/>
    </source>
</evidence>
<organism evidence="13">
    <name type="scientific">Pararge aegeria</name>
    <name type="common">speckled wood butterfly</name>
    <dbReference type="NCBI Taxonomy" id="116150"/>
    <lineage>
        <taxon>Eukaryota</taxon>
        <taxon>Metazoa</taxon>
        <taxon>Ecdysozoa</taxon>
        <taxon>Arthropoda</taxon>
        <taxon>Hexapoda</taxon>
        <taxon>Insecta</taxon>
        <taxon>Pterygota</taxon>
        <taxon>Neoptera</taxon>
        <taxon>Endopterygota</taxon>
        <taxon>Lepidoptera</taxon>
        <taxon>Glossata</taxon>
        <taxon>Ditrysia</taxon>
        <taxon>Papilionoidea</taxon>
        <taxon>Nymphalidae</taxon>
        <taxon>Satyrinae</taxon>
        <taxon>Satyrini</taxon>
        <taxon>Parargina</taxon>
        <taxon>Pararge</taxon>
    </lineage>
</organism>
<dbReference type="GO" id="GO:0034587">
    <property type="term" value="P:piRNA processing"/>
    <property type="evidence" value="ECO:0007669"/>
    <property type="project" value="TreeGrafter"/>
</dbReference>
<keyword evidence="9" id="KW-0694">RNA-binding</keyword>
<keyword evidence="8" id="KW-0460">Magnesium</keyword>
<comment type="similarity">
    <text evidence="2">Belongs to the methyltransferase superfamily. HEN1 family.</text>
</comment>
<evidence type="ECO:0000256" key="11">
    <source>
        <dbReference type="ARBA" id="ARBA00035025"/>
    </source>
</evidence>
<evidence type="ECO:0000256" key="1">
    <source>
        <dbReference type="ARBA" id="ARBA00001946"/>
    </source>
</evidence>
<proteinExistence type="inferred from homology"/>
<evidence type="ECO:0000256" key="3">
    <source>
        <dbReference type="ARBA" id="ARBA00021330"/>
    </source>
</evidence>
<dbReference type="EMBL" id="GAIX01010232">
    <property type="protein sequence ID" value="JAA82328.1"/>
    <property type="molecule type" value="Transcribed_RNA"/>
</dbReference>
<evidence type="ECO:0000256" key="8">
    <source>
        <dbReference type="ARBA" id="ARBA00022842"/>
    </source>
</evidence>
<dbReference type="PANTHER" id="PTHR21404">
    <property type="entry name" value="HEN1"/>
    <property type="match status" value="1"/>
</dbReference>
<dbReference type="GO" id="GO:0003723">
    <property type="term" value="F:RNA binding"/>
    <property type="evidence" value="ECO:0007669"/>
    <property type="project" value="UniProtKB-KW"/>
</dbReference>
<dbReference type="AlphaFoldDB" id="S4P200"/>
<reference evidence="13" key="2">
    <citation type="submission" date="2013-05" db="EMBL/GenBank/DDBJ databases">
        <authorList>
            <person name="Carter J.-M."/>
            <person name="Baker S.C."/>
            <person name="Pink R."/>
            <person name="Carter D.R.F."/>
            <person name="Collins A."/>
            <person name="Tomlin J."/>
            <person name="Gibbs M."/>
            <person name="Breuker C.J."/>
        </authorList>
    </citation>
    <scope>NUCLEOTIDE SEQUENCE</scope>
    <source>
        <tissue evidence="13">Ovary</tissue>
    </source>
</reference>
<dbReference type="GO" id="GO:0005737">
    <property type="term" value="C:cytoplasm"/>
    <property type="evidence" value="ECO:0007669"/>
    <property type="project" value="TreeGrafter"/>
</dbReference>
<comment type="catalytic activity">
    <reaction evidence="12">
        <text>small RNA 3'-end nucleotide + S-adenosyl-L-methionine = small RNA 3'-end 2'-O-methylnucleotide + S-adenosyl-L-homocysteine + H(+)</text>
        <dbReference type="Rhea" id="RHEA:37887"/>
        <dbReference type="Rhea" id="RHEA-COMP:10415"/>
        <dbReference type="Rhea" id="RHEA-COMP:10416"/>
        <dbReference type="ChEBI" id="CHEBI:15378"/>
        <dbReference type="ChEBI" id="CHEBI:57856"/>
        <dbReference type="ChEBI" id="CHEBI:59789"/>
        <dbReference type="ChEBI" id="CHEBI:74896"/>
        <dbReference type="ChEBI" id="CHEBI:74898"/>
        <dbReference type="EC" id="2.1.1.386"/>
    </reaction>
</comment>
<evidence type="ECO:0000256" key="12">
    <source>
        <dbReference type="ARBA" id="ARBA00048418"/>
    </source>
</evidence>
<evidence type="ECO:0000256" key="5">
    <source>
        <dbReference type="ARBA" id="ARBA00022679"/>
    </source>
</evidence>
<keyword evidence="6" id="KW-0949">S-adenosyl-L-methionine</keyword>
<evidence type="ECO:0000256" key="9">
    <source>
        <dbReference type="ARBA" id="ARBA00022884"/>
    </source>
</evidence>
<dbReference type="GO" id="GO:0001510">
    <property type="term" value="P:RNA methylation"/>
    <property type="evidence" value="ECO:0007669"/>
    <property type="project" value="InterPro"/>
</dbReference>
<name>S4P200_9NEOP</name>